<proteinExistence type="predicted"/>
<reference evidence="2 3" key="1">
    <citation type="submission" date="2021-07" db="EMBL/GenBank/DDBJ databases">
        <title>Sphingomonas sp.</title>
        <authorList>
            <person name="Feng G."/>
            <person name="Li J."/>
            <person name="Pan M."/>
        </authorList>
    </citation>
    <scope>NUCLEOTIDE SEQUENCE [LARGE SCALE GENOMIC DNA]</scope>
    <source>
        <strain evidence="2 3">RRHST34</strain>
    </source>
</reference>
<sequence>MALHLDDMYVPLNGNLAYLWRVVDDEGEVLESYVTRTRDKKSALALMKKAFKRHGSPKAITTEGLRFYGAALIGLGSREKQRVRRWARRNVNERLLSSRADKAVNVRV</sequence>
<organism evidence="2 3">
    <name type="scientific">Sphingomonas citri</name>
    <dbReference type="NCBI Taxonomy" id="2862499"/>
    <lineage>
        <taxon>Bacteria</taxon>
        <taxon>Pseudomonadati</taxon>
        <taxon>Pseudomonadota</taxon>
        <taxon>Alphaproteobacteria</taxon>
        <taxon>Sphingomonadales</taxon>
        <taxon>Sphingomonadaceae</taxon>
        <taxon>Sphingomonas</taxon>
    </lineage>
</organism>
<dbReference type="Gene3D" id="3.30.420.10">
    <property type="entry name" value="Ribonuclease H-like superfamily/Ribonuclease H"/>
    <property type="match status" value="1"/>
</dbReference>
<feature type="domain" description="DDE" evidence="1">
    <location>
        <begin position="2"/>
        <end position="95"/>
    </location>
</feature>
<dbReference type="PANTHER" id="PTHR35528:SF3">
    <property type="entry name" value="BLL1675 PROTEIN"/>
    <property type="match status" value="1"/>
</dbReference>
<evidence type="ECO:0000259" key="1">
    <source>
        <dbReference type="Pfam" id="PF13610"/>
    </source>
</evidence>
<accession>A0ABS7BSF1</accession>
<comment type="caution">
    <text evidence="2">The sequence shown here is derived from an EMBL/GenBank/DDBJ whole genome shotgun (WGS) entry which is preliminary data.</text>
</comment>
<gene>
    <name evidence="2" type="ORF">KZ820_17340</name>
</gene>
<protein>
    <submittedName>
        <fullName evidence="2">DDE-type integrase/transposase/recombinase</fullName>
    </submittedName>
</protein>
<dbReference type="InterPro" id="IPR032874">
    <property type="entry name" value="DDE_dom"/>
</dbReference>
<dbReference type="EMBL" id="JAHXZN010000008">
    <property type="protein sequence ID" value="MBW6532508.1"/>
    <property type="molecule type" value="Genomic_DNA"/>
</dbReference>
<dbReference type="Pfam" id="PF13610">
    <property type="entry name" value="DDE_Tnp_IS240"/>
    <property type="match status" value="1"/>
</dbReference>
<dbReference type="InterPro" id="IPR036397">
    <property type="entry name" value="RNaseH_sf"/>
</dbReference>
<evidence type="ECO:0000313" key="3">
    <source>
        <dbReference type="Proteomes" id="UP000759103"/>
    </source>
</evidence>
<keyword evidence="3" id="KW-1185">Reference proteome</keyword>
<name>A0ABS7BSF1_9SPHN</name>
<dbReference type="RefSeq" id="WP_219750012.1">
    <property type="nucleotide sequence ID" value="NZ_JAHXZN010000008.1"/>
</dbReference>
<dbReference type="Proteomes" id="UP000759103">
    <property type="component" value="Unassembled WGS sequence"/>
</dbReference>
<dbReference type="PANTHER" id="PTHR35528">
    <property type="entry name" value="BLL1675 PROTEIN"/>
    <property type="match status" value="1"/>
</dbReference>
<evidence type="ECO:0000313" key="2">
    <source>
        <dbReference type="EMBL" id="MBW6532508.1"/>
    </source>
</evidence>
<dbReference type="SUPFAM" id="SSF53098">
    <property type="entry name" value="Ribonuclease H-like"/>
    <property type="match status" value="1"/>
</dbReference>
<dbReference type="InterPro" id="IPR052183">
    <property type="entry name" value="IS_Transposase"/>
</dbReference>
<dbReference type="InterPro" id="IPR012337">
    <property type="entry name" value="RNaseH-like_sf"/>
</dbReference>